<sequence>MALVVTSNDVYSGMLTARPAKAESNAKNLAAEALRSEPVASVSNPPTIGTQIARLRNGIGLPVISTVRSKHSIAAQKS</sequence>
<organism evidence="1 2">
    <name type="scientific">Zoogloea oryzae</name>
    <dbReference type="NCBI Taxonomy" id="310767"/>
    <lineage>
        <taxon>Bacteria</taxon>
        <taxon>Pseudomonadati</taxon>
        <taxon>Pseudomonadota</taxon>
        <taxon>Betaproteobacteria</taxon>
        <taxon>Rhodocyclales</taxon>
        <taxon>Zoogloeaceae</taxon>
        <taxon>Zoogloea</taxon>
    </lineage>
</organism>
<keyword evidence="2" id="KW-1185">Reference proteome</keyword>
<comment type="caution">
    <text evidence="1">The sequence shown here is derived from an EMBL/GenBank/DDBJ whole genome shotgun (WGS) entry which is preliminary data.</text>
</comment>
<evidence type="ECO:0000313" key="2">
    <source>
        <dbReference type="Proteomes" id="UP001157167"/>
    </source>
</evidence>
<protein>
    <submittedName>
        <fullName evidence="1">Uncharacterized protein</fullName>
    </submittedName>
</protein>
<dbReference type="Proteomes" id="UP001157167">
    <property type="component" value="Unassembled WGS sequence"/>
</dbReference>
<evidence type="ECO:0000313" key="1">
    <source>
        <dbReference type="EMBL" id="GLT21931.1"/>
    </source>
</evidence>
<proteinExistence type="predicted"/>
<name>A0ABQ6FAV8_9RHOO</name>
<gene>
    <name evidence="1" type="ORF">GCM10007933_13860</name>
</gene>
<reference evidence="2" key="1">
    <citation type="journal article" date="2019" name="Int. J. Syst. Evol. Microbiol.">
        <title>The Global Catalogue of Microorganisms (GCM) 10K type strain sequencing project: providing services to taxonomists for standard genome sequencing and annotation.</title>
        <authorList>
            <consortium name="The Broad Institute Genomics Platform"/>
            <consortium name="The Broad Institute Genome Sequencing Center for Infectious Disease"/>
            <person name="Wu L."/>
            <person name="Ma J."/>
        </authorList>
    </citation>
    <scope>NUCLEOTIDE SEQUENCE [LARGE SCALE GENOMIC DNA]</scope>
    <source>
        <strain evidence="2">NBRC 102407</strain>
    </source>
</reference>
<accession>A0ABQ6FAV8</accession>
<dbReference type="EMBL" id="BSPX01000015">
    <property type="protein sequence ID" value="GLT21931.1"/>
    <property type="molecule type" value="Genomic_DNA"/>
</dbReference>